<dbReference type="Proteomes" id="UP000789342">
    <property type="component" value="Unassembled WGS sequence"/>
</dbReference>
<gene>
    <name evidence="4" type="ORF">AMORRO_LOCUS11632</name>
</gene>
<evidence type="ECO:0000313" key="5">
    <source>
        <dbReference type="Proteomes" id="UP000789342"/>
    </source>
</evidence>
<comment type="caution">
    <text evidence="4">The sequence shown here is derived from an EMBL/GenBank/DDBJ whole genome shotgun (WGS) entry which is preliminary data.</text>
</comment>
<dbReference type="InterPro" id="IPR009071">
    <property type="entry name" value="HMG_box_dom"/>
</dbReference>
<evidence type="ECO:0000256" key="1">
    <source>
        <dbReference type="PROSITE-ProRule" id="PRU00267"/>
    </source>
</evidence>
<organism evidence="4 5">
    <name type="scientific">Acaulospora morrowiae</name>
    <dbReference type="NCBI Taxonomy" id="94023"/>
    <lineage>
        <taxon>Eukaryota</taxon>
        <taxon>Fungi</taxon>
        <taxon>Fungi incertae sedis</taxon>
        <taxon>Mucoromycota</taxon>
        <taxon>Glomeromycotina</taxon>
        <taxon>Glomeromycetes</taxon>
        <taxon>Diversisporales</taxon>
        <taxon>Acaulosporaceae</taxon>
        <taxon>Acaulospora</taxon>
    </lineage>
</organism>
<dbReference type="InterPro" id="IPR036910">
    <property type="entry name" value="HMG_box_dom_sf"/>
</dbReference>
<protein>
    <submittedName>
        <fullName evidence="4">10799_t:CDS:1</fullName>
    </submittedName>
</protein>
<dbReference type="PROSITE" id="PS50118">
    <property type="entry name" value="HMG_BOX_2"/>
    <property type="match status" value="1"/>
</dbReference>
<dbReference type="GO" id="GO:0005634">
    <property type="term" value="C:nucleus"/>
    <property type="evidence" value="ECO:0007669"/>
    <property type="project" value="UniProtKB-UniRule"/>
</dbReference>
<feature type="DNA-binding region" description="HMG box" evidence="1">
    <location>
        <begin position="58"/>
        <end position="128"/>
    </location>
</feature>
<dbReference type="Gene3D" id="1.10.30.10">
    <property type="entry name" value="High mobility group box domain"/>
    <property type="match status" value="1"/>
</dbReference>
<feature type="region of interest" description="Disordered" evidence="2">
    <location>
        <begin position="132"/>
        <end position="168"/>
    </location>
</feature>
<evidence type="ECO:0000256" key="2">
    <source>
        <dbReference type="SAM" id="MobiDB-lite"/>
    </source>
</evidence>
<reference evidence="4" key="1">
    <citation type="submission" date="2021-06" db="EMBL/GenBank/DDBJ databases">
        <authorList>
            <person name="Kallberg Y."/>
            <person name="Tangrot J."/>
            <person name="Rosling A."/>
        </authorList>
    </citation>
    <scope>NUCLEOTIDE SEQUENCE</scope>
    <source>
        <strain evidence="4">CL551</strain>
    </source>
</reference>
<proteinExistence type="predicted"/>
<name>A0A9N9ERS1_9GLOM</name>
<dbReference type="SUPFAM" id="SSF47095">
    <property type="entry name" value="HMG-box"/>
    <property type="match status" value="1"/>
</dbReference>
<evidence type="ECO:0000259" key="3">
    <source>
        <dbReference type="PROSITE" id="PS50118"/>
    </source>
</evidence>
<dbReference type="EMBL" id="CAJVPV010015243">
    <property type="protein sequence ID" value="CAG8690817.1"/>
    <property type="molecule type" value="Genomic_DNA"/>
</dbReference>
<accession>A0A9N9ERS1</accession>
<evidence type="ECO:0000313" key="4">
    <source>
        <dbReference type="EMBL" id="CAG8690817.1"/>
    </source>
</evidence>
<dbReference type="GO" id="GO:0003677">
    <property type="term" value="F:DNA binding"/>
    <property type="evidence" value="ECO:0007669"/>
    <property type="project" value="UniProtKB-UniRule"/>
</dbReference>
<feature type="compositionally biased region" description="Basic residues" evidence="2">
    <location>
        <begin position="141"/>
        <end position="154"/>
    </location>
</feature>
<sequence>MSPRTNRSALTNTSVEMDEKFDLKVEKFVSQIPLDELCNPENNYQPVLPKKSGKNCDVARAANSFFQFKPVVTQYAIKHKIKGYNDQSILSKAQSRLWKKLSVAQKEPFKRLYEEAVEYQKKNFPDYKFKPQRQKSDLKIKKMKQTTTHKRRNRKSADSDTDSSGDQLFSPITDVSSFELNEVNYGINTDFRQEDVTSTTNVNAFYPANTEVHSANIQLQIPSFSYDILDFGDGNLSQDSGVFLSYGNELSPVSPASSDGFIFPNSGAFSPALSCSSSFTDESSNGLSTVQYGDNMIMFMCGSPVMGEDVTGADTSIISDLSNMSLNQQQFYTEENVYTPSYNGY</sequence>
<dbReference type="OrthoDB" id="6247875at2759"/>
<dbReference type="AlphaFoldDB" id="A0A9N9ERS1"/>
<feature type="domain" description="HMG box" evidence="3">
    <location>
        <begin position="58"/>
        <end position="128"/>
    </location>
</feature>
<keyword evidence="1" id="KW-0238">DNA-binding</keyword>
<keyword evidence="5" id="KW-1185">Reference proteome</keyword>
<keyword evidence="1" id="KW-0539">Nucleus</keyword>